<dbReference type="Proteomes" id="UP000257109">
    <property type="component" value="Unassembled WGS sequence"/>
</dbReference>
<sequence>MEVCMMTTQIIEFQEATMSRFLHGLNKEIQDRVELSNYSTLEDLVYQAIKVEAKLKRKLSFRKSYPNASWKGKGHIASQCPNRRTMVLRDSCEVNSKNSTQEDNSSFSGGESSSEASHYKGELFMVRRLMSSLVGKEAKS</sequence>
<dbReference type="PANTHER" id="PTHR35046">
    <property type="entry name" value="ZINC KNUCKLE (CCHC-TYPE) FAMILY PROTEIN"/>
    <property type="match status" value="1"/>
</dbReference>
<organism evidence="2 3">
    <name type="scientific">Mucuna pruriens</name>
    <name type="common">Velvet bean</name>
    <name type="synonym">Dolichos pruriens</name>
    <dbReference type="NCBI Taxonomy" id="157652"/>
    <lineage>
        <taxon>Eukaryota</taxon>
        <taxon>Viridiplantae</taxon>
        <taxon>Streptophyta</taxon>
        <taxon>Embryophyta</taxon>
        <taxon>Tracheophyta</taxon>
        <taxon>Spermatophyta</taxon>
        <taxon>Magnoliopsida</taxon>
        <taxon>eudicotyledons</taxon>
        <taxon>Gunneridae</taxon>
        <taxon>Pentapetalae</taxon>
        <taxon>rosids</taxon>
        <taxon>fabids</taxon>
        <taxon>Fabales</taxon>
        <taxon>Fabaceae</taxon>
        <taxon>Papilionoideae</taxon>
        <taxon>50 kb inversion clade</taxon>
        <taxon>NPAAA clade</taxon>
        <taxon>indigoferoid/millettioid clade</taxon>
        <taxon>Phaseoleae</taxon>
        <taxon>Mucuna</taxon>
    </lineage>
</organism>
<gene>
    <name evidence="2" type="ORF">CR513_06811</name>
</gene>
<evidence type="ECO:0000313" key="2">
    <source>
        <dbReference type="EMBL" id="RDY08898.1"/>
    </source>
</evidence>
<keyword evidence="3" id="KW-1185">Reference proteome</keyword>
<name>A0A371I1I1_MUCPR</name>
<accession>A0A371I1I1</accession>
<protein>
    <submittedName>
        <fullName evidence="2">Uncharacterized protein</fullName>
    </submittedName>
</protein>
<feature type="compositionally biased region" description="Low complexity" evidence="1">
    <location>
        <begin position="105"/>
        <end position="116"/>
    </location>
</feature>
<feature type="region of interest" description="Disordered" evidence="1">
    <location>
        <begin position="93"/>
        <end position="116"/>
    </location>
</feature>
<evidence type="ECO:0000256" key="1">
    <source>
        <dbReference type="SAM" id="MobiDB-lite"/>
    </source>
</evidence>
<dbReference type="AlphaFoldDB" id="A0A371I1I1"/>
<dbReference type="PANTHER" id="PTHR35046:SF9">
    <property type="entry name" value="RNA-DIRECTED DNA POLYMERASE"/>
    <property type="match status" value="1"/>
</dbReference>
<reference evidence="2" key="1">
    <citation type="submission" date="2018-05" db="EMBL/GenBank/DDBJ databases">
        <title>Draft genome of Mucuna pruriens seed.</title>
        <authorList>
            <person name="Nnadi N.E."/>
            <person name="Vos R."/>
            <person name="Hasami M.H."/>
            <person name="Devisetty U.K."/>
            <person name="Aguiy J.C."/>
        </authorList>
    </citation>
    <scope>NUCLEOTIDE SEQUENCE [LARGE SCALE GENOMIC DNA]</scope>
    <source>
        <strain evidence="2">JCA_2017</strain>
    </source>
</reference>
<comment type="caution">
    <text evidence="2">The sequence shown here is derived from an EMBL/GenBank/DDBJ whole genome shotgun (WGS) entry which is preliminary data.</text>
</comment>
<dbReference type="OrthoDB" id="1731207at2759"/>
<dbReference type="EMBL" id="QJKJ01001187">
    <property type="protein sequence ID" value="RDY08898.1"/>
    <property type="molecule type" value="Genomic_DNA"/>
</dbReference>
<evidence type="ECO:0000313" key="3">
    <source>
        <dbReference type="Proteomes" id="UP000257109"/>
    </source>
</evidence>
<feature type="compositionally biased region" description="Polar residues" evidence="1">
    <location>
        <begin position="93"/>
        <end position="104"/>
    </location>
</feature>
<proteinExistence type="predicted"/>
<feature type="non-terminal residue" evidence="2">
    <location>
        <position position="1"/>
    </location>
</feature>